<dbReference type="InterPro" id="IPR036291">
    <property type="entry name" value="NAD(P)-bd_dom_sf"/>
</dbReference>
<dbReference type="RefSeq" id="WP_378203417.1">
    <property type="nucleotide sequence ID" value="NZ_JBHLZP010000127.1"/>
</dbReference>
<comment type="caution">
    <text evidence="4">The sequence shown here is derived from an EMBL/GenBank/DDBJ whole genome shotgun (WGS) entry which is preliminary data.</text>
</comment>
<feature type="domain" description="NAD-dependent epimerase/dehydratase" evidence="3">
    <location>
        <begin position="9"/>
        <end position="247"/>
    </location>
</feature>
<dbReference type="PANTHER" id="PTHR10366:SF564">
    <property type="entry name" value="STEROL-4-ALPHA-CARBOXYLATE 3-DEHYDROGENASE, DECARBOXYLATING"/>
    <property type="match status" value="1"/>
</dbReference>
<proteinExistence type="inferred from homology"/>
<dbReference type="PANTHER" id="PTHR10366">
    <property type="entry name" value="NAD DEPENDENT EPIMERASE/DEHYDRATASE"/>
    <property type="match status" value="1"/>
</dbReference>
<dbReference type="Proteomes" id="UP001589627">
    <property type="component" value="Unassembled WGS sequence"/>
</dbReference>
<keyword evidence="5" id="KW-1185">Reference proteome</keyword>
<dbReference type="SUPFAM" id="SSF51735">
    <property type="entry name" value="NAD(P)-binding Rossmann-fold domains"/>
    <property type="match status" value="1"/>
</dbReference>
<dbReference type="Pfam" id="PF01370">
    <property type="entry name" value="Epimerase"/>
    <property type="match status" value="1"/>
</dbReference>
<reference evidence="4 5" key="1">
    <citation type="submission" date="2024-09" db="EMBL/GenBank/DDBJ databases">
        <authorList>
            <person name="Sun Q."/>
            <person name="Mori K."/>
        </authorList>
    </citation>
    <scope>NUCLEOTIDE SEQUENCE [LARGE SCALE GENOMIC DNA]</scope>
    <source>
        <strain evidence="4 5">TBRC 0563</strain>
    </source>
</reference>
<evidence type="ECO:0000256" key="1">
    <source>
        <dbReference type="ARBA" id="ARBA00023002"/>
    </source>
</evidence>
<evidence type="ECO:0000256" key="2">
    <source>
        <dbReference type="ARBA" id="ARBA00023445"/>
    </source>
</evidence>
<organism evidence="4 5">
    <name type="scientific">Actinoallomurus acaciae</name>
    <dbReference type="NCBI Taxonomy" id="502577"/>
    <lineage>
        <taxon>Bacteria</taxon>
        <taxon>Bacillati</taxon>
        <taxon>Actinomycetota</taxon>
        <taxon>Actinomycetes</taxon>
        <taxon>Streptosporangiales</taxon>
        <taxon>Thermomonosporaceae</taxon>
        <taxon>Actinoallomurus</taxon>
    </lineage>
</organism>
<sequence>MSSTSTDTVLVTGGSGFLGGRVIAQALSEGYRVRTTVRSLGREPQVREDLGAMGVNAGERLAFVPADLTADEGWAEAVAGCRYVLHTASPFPGGEPDHEDDLIVPAREGTLRVLRAARDAGVERVVVTSSFAAVGYGRPATERPFTEDDWTDPDGDIPAYIRSKVLAERAAWDFVEREGDALQLATVAPVGIFGPVIGTDHSSSINMITGLFSGAMPGAPRLYFAVVDVRDAADLHLKAMTDPRAAGERFIAAAGDAVSLHHIALAIRDRLGDAAGAVPATELPDEVVRKAAQADPALKGMLPNLGKVRHVSNDKARTMLGWKPRSADDAVSATAESLLELGLLPVTDLR</sequence>
<dbReference type="InterPro" id="IPR050425">
    <property type="entry name" value="NAD(P)_dehydrat-like"/>
</dbReference>
<dbReference type="Gene3D" id="3.40.50.720">
    <property type="entry name" value="NAD(P)-binding Rossmann-like Domain"/>
    <property type="match status" value="1"/>
</dbReference>
<keyword evidence="1" id="KW-0560">Oxidoreductase</keyword>
<evidence type="ECO:0000313" key="4">
    <source>
        <dbReference type="EMBL" id="MFB9834222.1"/>
    </source>
</evidence>
<dbReference type="CDD" id="cd05227">
    <property type="entry name" value="AR_SDR_e"/>
    <property type="match status" value="1"/>
</dbReference>
<name>A0ABV5YGP1_9ACTN</name>
<dbReference type="InterPro" id="IPR001509">
    <property type="entry name" value="Epimerase_deHydtase"/>
</dbReference>
<dbReference type="EMBL" id="JBHLZP010000127">
    <property type="protein sequence ID" value="MFB9834222.1"/>
    <property type="molecule type" value="Genomic_DNA"/>
</dbReference>
<evidence type="ECO:0000259" key="3">
    <source>
        <dbReference type="Pfam" id="PF01370"/>
    </source>
</evidence>
<comment type="similarity">
    <text evidence="2">Belongs to the NAD(P)-dependent epimerase/dehydratase family. Dihydroflavonol-4-reductase subfamily.</text>
</comment>
<evidence type="ECO:0000313" key="5">
    <source>
        <dbReference type="Proteomes" id="UP001589627"/>
    </source>
</evidence>
<accession>A0ABV5YGP1</accession>
<gene>
    <name evidence="4" type="ORF">ACFFNX_18725</name>
</gene>
<protein>
    <submittedName>
        <fullName evidence="4">SDR family oxidoreductase</fullName>
    </submittedName>
</protein>